<dbReference type="Gene3D" id="3.40.190.170">
    <property type="entry name" value="Bacterial extracellular solute-binding protein, family 7"/>
    <property type="match status" value="1"/>
</dbReference>
<feature type="signal peptide" evidence="4">
    <location>
        <begin position="1"/>
        <end position="20"/>
    </location>
</feature>
<sequence>MPGLFLILAMAIGWPCAALKAEPITLTYATNTAPVGLRGMAEKAFVEEVERLGNGKINVEVFWEQSYLKDKEILEGVKDGTVDMGHVNINYYPGRLVVNGAITLMQQGPKQYANRMWAYATIYDEIPQFNAEFEKYHQKIVYTYSVLPIAGAFTQPVSSLGDFKNRRVRASSRWLLKILEGAGAIPVNLPWADTYMALKTNALEGIYTNIDAIHRVKLDEVAPHLLIFKEFWNPVPFHVTINLDSWNRLPKDVQEIIQAASANSKRLFATRYEPMLNEIVAAQKKAGYQVAFAKKEDIDTWLNLPEIETVKELWVKEVSPMMKPAEARGILRKLERIVEEGIKKDG</sequence>
<dbReference type="PANTHER" id="PTHR33376:SF7">
    <property type="entry name" value="C4-DICARBOXYLATE-BINDING PROTEIN DCTB"/>
    <property type="match status" value="1"/>
</dbReference>
<proteinExistence type="inferred from homology"/>
<organism evidence="5 6">
    <name type="scientific">Desulfoluna limicola</name>
    <dbReference type="NCBI Taxonomy" id="2810562"/>
    <lineage>
        <taxon>Bacteria</taxon>
        <taxon>Pseudomonadati</taxon>
        <taxon>Thermodesulfobacteriota</taxon>
        <taxon>Desulfobacteria</taxon>
        <taxon>Desulfobacterales</taxon>
        <taxon>Desulfolunaceae</taxon>
        <taxon>Desulfoluna</taxon>
    </lineage>
</organism>
<reference evidence="5 6" key="1">
    <citation type="submission" date="2021-02" db="EMBL/GenBank/DDBJ databases">
        <title>Complete genome of Desulfoluna sp. strain ASN36.</title>
        <authorList>
            <person name="Takahashi A."/>
            <person name="Kojima H."/>
            <person name="Fukui M."/>
        </authorList>
    </citation>
    <scope>NUCLEOTIDE SEQUENCE [LARGE SCALE GENOMIC DNA]</scope>
    <source>
        <strain evidence="5 6">ASN36</strain>
    </source>
</reference>
<evidence type="ECO:0000256" key="2">
    <source>
        <dbReference type="ARBA" id="ARBA00022448"/>
    </source>
</evidence>
<dbReference type="Pfam" id="PF03480">
    <property type="entry name" value="DctP"/>
    <property type="match status" value="1"/>
</dbReference>
<evidence type="ECO:0000256" key="4">
    <source>
        <dbReference type="SAM" id="SignalP"/>
    </source>
</evidence>
<evidence type="ECO:0000313" key="5">
    <source>
        <dbReference type="EMBL" id="BCS96635.1"/>
    </source>
</evidence>
<name>A0ABN6F5Y2_9BACT</name>
<feature type="chain" id="PRO_5046259255" evidence="4">
    <location>
        <begin position="21"/>
        <end position="346"/>
    </location>
</feature>
<keyword evidence="3 4" id="KW-0732">Signal</keyword>
<gene>
    <name evidence="5" type="ORF">DSLASN_22670</name>
</gene>
<dbReference type="InterPro" id="IPR038404">
    <property type="entry name" value="TRAP_DctP_sf"/>
</dbReference>
<comment type="similarity">
    <text evidence="1">Belongs to the bacterial solute-binding protein 7 family.</text>
</comment>
<keyword evidence="6" id="KW-1185">Reference proteome</keyword>
<dbReference type="InterPro" id="IPR018389">
    <property type="entry name" value="DctP_fam"/>
</dbReference>
<keyword evidence="2" id="KW-0813">Transport</keyword>
<dbReference type="PANTHER" id="PTHR33376">
    <property type="match status" value="1"/>
</dbReference>
<dbReference type="Proteomes" id="UP001320148">
    <property type="component" value="Chromosome"/>
</dbReference>
<evidence type="ECO:0000256" key="1">
    <source>
        <dbReference type="ARBA" id="ARBA00009023"/>
    </source>
</evidence>
<dbReference type="EMBL" id="AP024488">
    <property type="protein sequence ID" value="BCS96635.1"/>
    <property type="molecule type" value="Genomic_DNA"/>
</dbReference>
<evidence type="ECO:0000256" key="3">
    <source>
        <dbReference type="ARBA" id="ARBA00022729"/>
    </source>
</evidence>
<evidence type="ECO:0000313" key="6">
    <source>
        <dbReference type="Proteomes" id="UP001320148"/>
    </source>
</evidence>
<protein>
    <submittedName>
        <fullName evidence="5">ABC transporter substrate-binding protein</fullName>
    </submittedName>
</protein>
<accession>A0ABN6F5Y2</accession>
<dbReference type="NCBIfam" id="NF037995">
    <property type="entry name" value="TRAP_S1"/>
    <property type="match status" value="1"/>
</dbReference>